<dbReference type="Proteomes" id="UP000001572">
    <property type="component" value="Chromosome"/>
</dbReference>
<dbReference type="SUPFAM" id="SSF53067">
    <property type="entry name" value="Actin-like ATPase domain"/>
    <property type="match status" value="2"/>
</dbReference>
<dbReference type="Pfam" id="PF11104">
    <property type="entry name" value="PilM_2"/>
    <property type="match status" value="1"/>
</dbReference>
<evidence type="ECO:0000313" key="3">
    <source>
        <dbReference type="Proteomes" id="UP000001572"/>
    </source>
</evidence>
<organism evidence="2 3">
    <name type="scientific">Alkaliphilus metalliredigens (strain QYMF)</name>
    <dbReference type="NCBI Taxonomy" id="293826"/>
    <lineage>
        <taxon>Bacteria</taxon>
        <taxon>Bacillati</taxon>
        <taxon>Bacillota</taxon>
        <taxon>Clostridia</taxon>
        <taxon>Peptostreptococcales</taxon>
        <taxon>Natronincolaceae</taxon>
        <taxon>Alkaliphilus</taxon>
    </lineage>
</organism>
<dbReference type="InterPro" id="IPR043129">
    <property type="entry name" value="ATPase_NBD"/>
</dbReference>
<protein>
    <submittedName>
        <fullName evidence="2">Type IV pilus assembly protein PilM</fullName>
    </submittedName>
</protein>
<dbReference type="STRING" id="293826.Amet_3474"/>
<dbReference type="EMBL" id="CP000724">
    <property type="protein sequence ID" value="ABR49602.1"/>
    <property type="molecule type" value="Genomic_DNA"/>
</dbReference>
<gene>
    <name evidence="2" type="ordered locus">Amet_3474</name>
</gene>
<name>A6TTT4_ALKMQ</name>
<dbReference type="InterPro" id="IPR003494">
    <property type="entry name" value="SHS2_FtsA"/>
</dbReference>
<dbReference type="GO" id="GO:0051301">
    <property type="term" value="P:cell division"/>
    <property type="evidence" value="ECO:0007669"/>
    <property type="project" value="InterPro"/>
</dbReference>
<keyword evidence="3" id="KW-1185">Reference proteome</keyword>
<accession>A6TTT4</accession>
<dbReference type="Gene3D" id="3.30.420.40">
    <property type="match status" value="2"/>
</dbReference>
<dbReference type="InterPro" id="IPR050696">
    <property type="entry name" value="FtsA/MreB"/>
</dbReference>
<feature type="domain" description="SHS2" evidence="1">
    <location>
        <begin position="15"/>
        <end position="178"/>
    </location>
</feature>
<dbReference type="PIRSF" id="PIRSF019169">
    <property type="entry name" value="PilM"/>
    <property type="match status" value="1"/>
</dbReference>
<reference evidence="3" key="1">
    <citation type="journal article" date="2016" name="Genome Announc.">
        <title>Complete genome sequence of Alkaliphilus metalliredigens strain QYMF, an alkaliphilic and metal-reducing bacterium isolated from borax-contaminated leachate ponds.</title>
        <authorList>
            <person name="Hwang C."/>
            <person name="Copeland A."/>
            <person name="Lucas S."/>
            <person name="Lapidus A."/>
            <person name="Barry K."/>
            <person name="Detter J.C."/>
            <person name="Glavina Del Rio T."/>
            <person name="Hammon N."/>
            <person name="Israni S."/>
            <person name="Dalin E."/>
            <person name="Tice H."/>
            <person name="Pitluck S."/>
            <person name="Chertkov O."/>
            <person name="Brettin T."/>
            <person name="Bruce D."/>
            <person name="Han C."/>
            <person name="Schmutz J."/>
            <person name="Larimer F."/>
            <person name="Land M.L."/>
            <person name="Hauser L."/>
            <person name="Kyrpides N."/>
            <person name="Mikhailova N."/>
            <person name="Ye Q."/>
            <person name="Zhou J."/>
            <person name="Richardson P."/>
            <person name="Fields M.W."/>
        </authorList>
    </citation>
    <scope>NUCLEOTIDE SEQUENCE [LARGE SCALE GENOMIC DNA]</scope>
    <source>
        <strain evidence="3">QYMF</strain>
    </source>
</reference>
<dbReference type="KEGG" id="amt:Amet_3474"/>
<dbReference type="RefSeq" id="WP_012064565.1">
    <property type="nucleotide sequence ID" value="NC_009633.1"/>
</dbReference>
<dbReference type="Gene3D" id="3.30.1490.300">
    <property type="match status" value="1"/>
</dbReference>
<dbReference type="HOGENOM" id="CLU_050686_3_1_9"/>
<evidence type="ECO:0000259" key="1">
    <source>
        <dbReference type="SMART" id="SM00842"/>
    </source>
</evidence>
<dbReference type="InterPro" id="IPR005883">
    <property type="entry name" value="PilM"/>
</dbReference>
<dbReference type="PANTHER" id="PTHR32432:SF3">
    <property type="entry name" value="ETHANOLAMINE UTILIZATION PROTEIN EUTJ"/>
    <property type="match status" value="1"/>
</dbReference>
<evidence type="ECO:0000313" key="2">
    <source>
        <dbReference type="EMBL" id="ABR49602.1"/>
    </source>
</evidence>
<dbReference type="SMART" id="SM00842">
    <property type="entry name" value="FtsA"/>
    <property type="match status" value="1"/>
</dbReference>
<dbReference type="AlphaFoldDB" id="A6TTT4"/>
<dbReference type="CDD" id="cd24049">
    <property type="entry name" value="ASKHA_NBD_PilM"/>
    <property type="match status" value="1"/>
</dbReference>
<proteinExistence type="predicted"/>
<sequence>MKFNRLSFLSKNTDYLSMDIGNYSIKLVTGKFADSKVSIDKAVTILTPQDCFEDGKIINMLELKEVLKRALEENKIDIKSTISSIESTQILTREIVLPSVSPEDMKEMINYEIGEYLPIELDKYVVQFKVIEEFIEEDVTKQKILVAAVPAEIALNHFELIDFLGLNPVALDIHSNVISKLFHKDTLINNKVAIYDKTVAVLDIGHSHINVIIIDRGEYKFNRIISTGATEIDTIIASYLNINLAEAREMKHEITGLGIAFQEEVAVAEDAISLYKSADLSDDRLGDFSYEDSGMNSMTVDAIRSTMNTWVDEINKVFKYYTSRFSENTIDNIYLYGGSAQLDQIASHMDSLLNIPTDTIYELNGIEILDHSVAGQLPIYLNAIGAIIRR</sequence>
<dbReference type="PANTHER" id="PTHR32432">
    <property type="entry name" value="CELL DIVISION PROTEIN FTSA-RELATED"/>
    <property type="match status" value="1"/>
</dbReference>
<dbReference type="OrthoDB" id="5291956at2"/>
<dbReference type="eggNOG" id="COG4972">
    <property type="taxonomic scope" value="Bacteria"/>
</dbReference>